<evidence type="ECO:0000313" key="2">
    <source>
        <dbReference type="Proteomes" id="UP000014680"/>
    </source>
</evidence>
<name>L7FMV1_ENTIV</name>
<dbReference type="AlphaFoldDB" id="L7FMV1"/>
<keyword evidence="2" id="KW-1185">Reference proteome</keyword>
<accession>L7FMV1</accession>
<gene>
    <name evidence="1" type="ORF">EIN_272270</name>
</gene>
<dbReference type="GeneID" id="14890944"/>
<dbReference type="Proteomes" id="UP000014680">
    <property type="component" value="Unassembled WGS sequence"/>
</dbReference>
<proteinExistence type="predicted"/>
<dbReference type="KEGG" id="eiv:EIN_272270"/>
<feature type="non-terminal residue" evidence="1">
    <location>
        <position position="123"/>
    </location>
</feature>
<organism evidence="1 2">
    <name type="scientific">Entamoeba invadens IP1</name>
    <dbReference type="NCBI Taxonomy" id="370355"/>
    <lineage>
        <taxon>Eukaryota</taxon>
        <taxon>Amoebozoa</taxon>
        <taxon>Evosea</taxon>
        <taxon>Archamoebae</taxon>
        <taxon>Mastigamoebida</taxon>
        <taxon>Entamoebidae</taxon>
        <taxon>Entamoeba</taxon>
    </lineage>
</organism>
<dbReference type="EMBL" id="KB206406">
    <property type="protein sequence ID" value="ELP91961.1"/>
    <property type="molecule type" value="Genomic_DNA"/>
</dbReference>
<evidence type="ECO:0000313" key="1">
    <source>
        <dbReference type="EMBL" id="ELP91961.1"/>
    </source>
</evidence>
<sequence length="123" mass="14215">MLQSVLVKQRMVADYVINSEAIRSHMSEEQMRVVKKAVLISHASLSRNTLDRAKTLAISYKSAKEQINETNTRQREQIKRESNLFKCLAISVDSTTKNDKELFCVMMRLVKGRFVYTLPLAEY</sequence>
<reference evidence="1 2" key="1">
    <citation type="submission" date="2012-10" db="EMBL/GenBank/DDBJ databases">
        <authorList>
            <person name="Zafar N."/>
            <person name="Inman J."/>
            <person name="Hall N."/>
            <person name="Lorenzi H."/>
            <person name="Caler E."/>
        </authorList>
    </citation>
    <scope>NUCLEOTIDE SEQUENCE [LARGE SCALE GENOMIC DNA]</scope>
    <source>
        <strain evidence="1 2">IP1</strain>
    </source>
</reference>
<dbReference type="VEuPathDB" id="AmoebaDB:EIN_272270"/>
<protein>
    <submittedName>
        <fullName evidence="1">Uncharacterized protein</fullName>
    </submittedName>
</protein>
<dbReference type="RefSeq" id="XP_004258732.1">
    <property type="nucleotide sequence ID" value="XM_004258684.1"/>
</dbReference>